<reference evidence="4 5" key="1">
    <citation type="submission" date="2018-04" db="EMBL/GenBank/DDBJ databases">
        <title>Genomic Encyclopedia of Archaeal and Bacterial Type Strains, Phase II (KMG-II): from individual species to whole genera.</title>
        <authorList>
            <person name="Goeker M."/>
        </authorList>
    </citation>
    <scope>NUCLEOTIDE SEQUENCE [LARGE SCALE GENOMIC DNA]</scope>
    <source>
        <strain evidence="4 5">DSM 100434</strain>
    </source>
</reference>
<evidence type="ECO:0000256" key="1">
    <source>
        <dbReference type="ARBA" id="ARBA00022679"/>
    </source>
</evidence>
<dbReference type="OrthoDB" id="5997585at2"/>
<keyword evidence="2 4" id="KW-0012">Acyltransferase</keyword>
<feature type="domain" description="N-acetyltransferase" evidence="3">
    <location>
        <begin position="1"/>
        <end position="152"/>
    </location>
</feature>
<gene>
    <name evidence="4" type="ORF">C8N42_101145</name>
</gene>
<dbReference type="AlphaFoldDB" id="A0A2T5HVJ9"/>
<dbReference type="PROSITE" id="PS51186">
    <property type="entry name" value="GNAT"/>
    <property type="match status" value="1"/>
</dbReference>
<name>A0A2T5HVJ9_9RHOB</name>
<organism evidence="4 5">
    <name type="scientific">Celeribacter persicus</name>
    <dbReference type="NCBI Taxonomy" id="1651082"/>
    <lineage>
        <taxon>Bacteria</taxon>
        <taxon>Pseudomonadati</taxon>
        <taxon>Pseudomonadota</taxon>
        <taxon>Alphaproteobacteria</taxon>
        <taxon>Rhodobacterales</taxon>
        <taxon>Roseobacteraceae</taxon>
        <taxon>Celeribacter</taxon>
    </lineage>
</organism>
<evidence type="ECO:0000313" key="5">
    <source>
        <dbReference type="Proteomes" id="UP000244077"/>
    </source>
</evidence>
<keyword evidence="1 4" id="KW-0808">Transferase</keyword>
<accession>A0A2T5HVJ9</accession>
<keyword evidence="5" id="KW-1185">Reference proteome</keyword>
<evidence type="ECO:0000259" key="3">
    <source>
        <dbReference type="PROSITE" id="PS51186"/>
    </source>
</evidence>
<dbReference type="EMBL" id="QAOH01000001">
    <property type="protein sequence ID" value="PTQ75606.1"/>
    <property type="molecule type" value="Genomic_DNA"/>
</dbReference>
<dbReference type="CDD" id="cd04301">
    <property type="entry name" value="NAT_SF"/>
    <property type="match status" value="1"/>
</dbReference>
<dbReference type="RefSeq" id="WP_107814625.1">
    <property type="nucleotide sequence ID" value="NZ_QAOH01000001.1"/>
</dbReference>
<dbReference type="PANTHER" id="PTHR43877:SF1">
    <property type="entry name" value="ACETYLTRANSFERASE"/>
    <property type="match status" value="1"/>
</dbReference>
<sequence length="152" mass="16294">MQIRQATLEDAEGVAGVLMELVAAGKRRKPATADFALGHYLTPDTRLSVAVAVEGDTILGFQSLKLAAEGNVYDVTPGWGIIGTHIRPSAARRGIGRQLFEATQQAAKAAGITDIDATIGATNDEGLGYYEAMGFRTYERLDGAVRKRFRLP</sequence>
<dbReference type="GO" id="GO:0016747">
    <property type="term" value="F:acyltransferase activity, transferring groups other than amino-acyl groups"/>
    <property type="evidence" value="ECO:0007669"/>
    <property type="project" value="InterPro"/>
</dbReference>
<dbReference type="InterPro" id="IPR000182">
    <property type="entry name" value="GNAT_dom"/>
</dbReference>
<dbReference type="PANTHER" id="PTHR43877">
    <property type="entry name" value="AMINOALKYLPHOSPHONATE N-ACETYLTRANSFERASE-RELATED-RELATED"/>
    <property type="match status" value="1"/>
</dbReference>
<evidence type="ECO:0000313" key="4">
    <source>
        <dbReference type="EMBL" id="PTQ75606.1"/>
    </source>
</evidence>
<evidence type="ECO:0000256" key="2">
    <source>
        <dbReference type="ARBA" id="ARBA00023315"/>
    </source>
</evidence>
<dbReference type="Pfam" id="PF00583">
    <property type="entry name" value="Acetyltransf_1"/>
    <property type="match status" value="1"/>
</dbReference>
<dbReference type="Proteomes" id="UP000244077">
    <property type="component" value="Unassembled WGS sequence"/>
</dbReference>
<dbReference type="SUPFAM" id="SSF55729">
    <property type="entry name" value="Acyl-CoA N-acyltransferases (Nat)"/>
    <property type="match status" value="1"/>
</dbReference>
<comment type="caution">
    <text evidence="4">The sequence shown here is derived from an EMBL/GenBank/DDBJ whole genome shotgun (WGS) entry which is preliminary data.</text>
</comment>
<protein>
    <submittedName>
        <fullName evidence="4">L-amino acid N-acyltransferase YncA</fullName>
    </submittedName>
</protein>
<proteinExistence type="predicted"/>
<dbReference type="Gene3D" id="3.40.630.30">
    <property type="match status" value="1"/>
</dbReference>
<dbReference type="InterPro" id="IPR016181">
    <property type="entry name" value="Acyl_CoA_acyltransferase"/>
</dbReference>
<dbReference type="InterPro" id="IPR050832">
    <property type="entry name" value="Bact_Acetyltransf"/>
</dbReference>